<dbReference type="PANTHER" id="PTHR43398:SF1">
    <property type="entry name" value="DOLICHOL-PHOSPHATE MANNOSYLTRANSFERASE SUBUNIT 1"/>
    <property type="match status" value="1"/>
</dbReference>
<accession>A0A6J7FJP4</accession>
<gene>
    <name evidence="5" type="ORF">UFOPK3608_00035</name>
</gene>
<feature type="domain" description="Glycosyltransferase 2-like" evidence="4">
    <location>
        <begin position="7"/>
        <end position="175"/>
    </location>
</feature>
<dbReference type="Pfam" id="PF00535">
    <property type="entry name" value="Glycos_transf_2"/>
    <property type="match status" value="1"/>
</dbReference>
<dbReference type="AlphaFoldDB" id="A0A6J7FJP4"/>
<evidence type="ECO:0000259" key="4">
    <source>
        <dbReference type="Pfam" id="PF00535"/>
    </source>
</evidence>
<dbReference type="GO" id="GO:0009247">
    <property type="term" value="P:glycolipid biosynthetic process"/>
    <property type="evidence" value="ECO:0007669"/>
    <property type="project" value="TreeGrafter"/>
</dbReference>
<evidence type="ECO:0000256" key="1">
    <source>
        <dbReference type="ARBA" id="ARBA00006739"/>
    </source>
</evidence>
<dbReference type="InterPro" id="IPR029044">
    <property type="entry name" value="Nucleotide-diphossugar_trans"/>
</dbReference>
<name>A0A6J7FJP4_9ZZZZ</name>
<dbReference type="InterPro" id="IPR039528">
    <property type="entry name" value="DPM1-like"/>
</dbReference>
<evidence type="ECO:0000313" key="5">
    <source>
        <dbReference type="EMBL" id="CAB4895601.1"/>
    </source>
</evidence>
<organism evidence="5">
    <name type="scientific">freshwater metagenome</name>
    <dbReference type="NCBI Taxonomy" id="449393"/>
    <lineage>
        <taxon>unclassified sequences</taxon>
        <taxon>metagenomes</taxon>
        <taxon>ecological metagenomes</taxon>
    </lineage>
</organism>
<proteinExistence type="inferred from homology"/>
<dbReference type="Gene3D" id="3.90.550.10">
    <property type="entry name" value="Spore Coat Polysaccharide Biosynthesis Protein SpsA, Chain A"/>
    <property type="match status" value="1"/>
</dbReference>
<protein>
    <submittedName>
        <fullName evidence="5">Unannotated protein</fullName>
    </submittedName>
</protein>
<dbReference type="CDD" id="cd06442">
    <property type="entry name" value="DPM1_like"/>
    <property type="match status" value="1"/>
</dbReference>
<dbReference type="PANTHER" id="PTHR43398">
    <property type="entry name" value="DOLICHOL-PHOSPHATE MANNOSYLTRANSFERASE SUBUNIT 1"/>
    <property type="match status" value="1"/>
</dbReference>
<dbReference type="EMBL" id="CAFBMP010000001">
    <property type="protein sequence ID" value="CAB4895601.1"/>
    <property type="molecule type" value="Genomic_DNA"/>
</dbReference>
<dbReference type="GO" id="GO:0016020">
    <property type="term" value="C:membrane"/>
    <property type="evidence" value="ECO:0007669"/>
    <property type="project" value="GOC"/>
</dbReference>
<reference evidence="5" key="1">
    <citation type="submission" date="2020-05" db="EMBL/GenBank/DDBJ databases">
        <authorList>
            <person name="Chiriac C."/>
            <person name="Salcher M."/>
            <person name="Ghai R."/>
            <person name="Kavagutti S V."/>
        </authorList>
    </citation>
    <scope>NUCLEOTIDE SEQUENCE</scope>
</reference>
<keyword evidence="2" id="KW-0328">Glycosyltransferase</keyword>
<evidence type="ECO:0000256" key="2">
    <source>
        <dbReference type="ARBA" id="ARBA00022676"/>
    </source>
</evidence>
<sequence>MIEDVLVVIPTFNESESITALLARLDRARDSLSDKYHIEILIVDDSSADKTAEIARSLNLKNLLVLSQVSKSGLGQAYIAGFKQGLIGNYQYFVEMDADLSHQPEQLSDLLAVASEKDLVIGTRWMSGGKVVNWPIGRRILSKFGTKYAAFVLNLPYKDLTSGYRVLSRQLLMKIDLDQIQTRGYGFQIEIALKAIQSGFKIKEVPITFVERENGRSKMGLAIVWEAWRMITKWGFIRVLNHR</sequence>
<comment type="similarity">
    <text evidence="1">Belongs to the glycosyltransferase 2 family.</text>
</comment>
<keyword evidence="3" id="KW-0808">Transferase</keyword>
<dbReference type="SUPFAM" id="SSF53448">
    <property type="entry name" value="Nucleotide-diphospho-sugar transferases"/>
    <property type="match status" value="1"/>
</dbReference>
<dbReference type="FunFam" id="3.90.550.10:FF:000122">
    <property type="entry name" value="Dolichol-phosphate mannosyltransferase subunit 1"/>
    <property type="match status" value="1"/>
</dbReference>
<dbReference type="GO" id="GO:0004582">
    <property type="term" value="F:dolichyl-phosphate beta-D-mannosyltransferase activity"/>
    <property type="evidence" value="ECO:0007669"/>
    <property type="project" value="InterPro"/>
</dbReference>
<evidence type="ECO:0000256" key="3">
    <source>
        <dbReference type="ARBA" id="ARBA00022679"/>
    </source>
</evidence>
<dbReference type="InterPro" id="IPR001173">
    <property type="entry name" value="Glyco_trans_2-like"/>
</dbReference>